<dbReference type="Pfam" id="PF12697">
    <property type="entry name" value="Abhydrolase_6"/>
    <property type="match status" value="1"/>
</dbReference>
<dbReference type="InParanoid" id="A0A0D0AZU1"/>
<sequence>MIGKSLPEYIFILISIGLLRLVAPISFLYVAYLVVAQPGIGWQTSLGGYTLLEILFYTFVYLPRRWLLQKLLLQPAVHPTIHTREYRRVLFQRCSSYLATSDYLSGWFFSAGFKRDNVVDWLLWALFSATRDTCQVEWEEEIEEYLSTVEVIIDRKLAPGYNTGVRCMRPTIDSVSMLHRPLIWYLVVGLVDLFSSFRLWCQGFHHYDDGDYVASFPMRPCCVISRRSPVVKLPYWYRPHRSSTKLPVLFIHGIGIGLYPYTPFFNELIAMHPDIGILAIELLSISMHITSPPLSSSATCTAISQILDDLGLDRVVVLSHSYGTVVTTQMLHSHLSPRIAAILFVDPIPFLLHLPDVAFNFVYRQARSANELQLWYFTSRDPDISRTLSRHFFWSENVLWKEELVGRPVAVWLSGKDQIVNSEQVRKYLTGEPTASEYWTTDTLEVLFDPDLDHATVFDTKDRRKRLLDVLDRFVGRLDYRN</sequence>
<feature type="transmembrane region" description="Helical" evidence="1">
    <location>
        <begin position="40"/>
        <end position="62"/>
    </location>
</feature>
<feature type="domain" description="AB hydrolase-1" evidence="2">
    <location>
        <begin position="248"/>
        <end position="386"/>
    </location>
</feature>
<proteinExistence type="predicted"/>
<accession>A0A0D0AZU1</accession>
<keyword evidence="1" id="KW-0812">Transmembrane</keyword>
<feature type="transmembrane region" description="Helical" evidence="1">
    <location>
        <begin position="9"/>
        <end position="34"/>
    </location>
</feature>
<reference evidence="3 4" key="1">
    <citation type="submission" date="2014-04" db="EMBL/GenBank/DDBJ databases">
        <authorList>
            <consortium name="DOE Joint Genome Institute"/>
            <person name="Kuo A."/>
            <person name="Ruytinx J."/>
            <person name="Rineau F."/>
            <person name="Colpaert J."/>
            <person name="Kohler A."/>
            <person name="Nagy L.G."/>
            <person name="Floudas D."/>
            <person name="Copeland A."/>
            <person name="Barry K.W."/>
            <person name="Cichocki N."/>
            <person name="Veneault-Fourrey C."/>
            <person name="LaButti K."/>
            <person name="Lindquist E.A."/>
            <person name="Lipzen A."/>
            <person name="Lundell T."/>
            <person name="Morin E."/>
            <person name="Murat C."/>
            <person name="Sun H."/>
            <person name="Tunlid A."/>
            <person name="Henrissat B."/>
            <person name="Grigoriev I.V."/>
            <person name="Hibbett D.S."/>
            <person name="Martin F."/>
            <person name="Nordberg H.P."/>
            <person name="Cantor M.N."/>
            <person name="Hua S.X."/>
        </authorList>
    </citation>
    <scope>NUCLEOTIDE SEQUENCE [LARGE SCALE GENOMIC DNA]</scope>
    <source>
        <strain evidence="3 4">UH-Slu-Lm8-n1</strain>
    </source>
</reference>
<dbReference type="PANTHER" id="PTHR37471">
    <property type="entry name" value="UNNAMED PRODUCT"/>
    <property type="match status" value="1"/>
</dbReference>
<keyword evidence="1" id="KW-1133">Transmembrane helix</keyword>
<keyword evidence="4" id="KW-1185">Reference proteome</keyword>
<dbReference type="EMBL" id="KN835326">
    <property type="protein sequence ID" value="KIK39837.1"/>
    <property type="molecule type" value="Genomic_DNA"/>
</dbReference>
<keyword evidence="1" id="KW-0472">Membrane</keyword>
<evidence type="ECO:0000313" key="3">
    <source>
        <dbReference type="EMBL" id="KIK39837.1"/>
    </source>
</evidence>
<dbReference type="HOGENOM" id="CLU_027502_2_0_1"/>
<dbReference type="OrthoDB" id="6431331at2759"/>
<evidence type="ECO:0000313" key="4">
    <source>
        <dbReference type="Proteomes" id="UP000054485"/>
    </source>
</evidence>
<organism evidence="3 4">
    <name type="scientific">Suillus luteus UH-Slu-Lm8-n1</name>
    <dbReference type="NCBI Taxonomy" id="930992"/>
    <lineage>
        <taxon>Eukaryota</taxon>
        <taxon>Fungi</taxon>
        <taxon>Dikarya</taxon>
        <taxon>Basidiomycota</taxon>
        <taxon>Agaricomycotina</taxon>
        <taxon>Agaricomycetes</taxon>
        <taxon>Agaricomycetidae</taxon>
        <taxon>Boletales</taxon>
        <taxon>Suillineae</taxon>
        <taxon>Suillaceae</taxon>
        <taxon>Suillus</taxon>
    </lineage>
</organism>
<dbReference type="PANTHER" id="PTHR37471:SF1">
    <property type="entry name" value="AB HYDROLASE-1 DOMAIN-CONTAINING PROTEIN"/>
    <property type="match status" value="1"/>
</dbReference>
<protein>
    <submittedName>
        <fullName evidence="3">Unplaced genomic scaffold CY34scaffold_195, whole genome shotgun sequence</fullName>
    </submittedName>
</protein>
<gene>
    <name evidence="3" type="ORF">CY34DRAFT_88484</name>
</gene>
<dbReference type="Gene3D" id="3.40.50.1820">
    <property type="entry name" value="alpha/beta hydrolase"/>
    <property type="match status" value="1"/>
</dbReference>
<dbReference type="InterPro" id="IPR029058">
    <property type="entry name" value="AB_hydrolase_fold"/>
</dbReference>
<dbReference type="InterPro" id="IPR000073">
    <property type="entry name" value="AB_hydrolase_1"/>
</dbReference>
<dbReference type="Proteomes" id="UP000054485">
    <property type="component" value="Unassembled WGS sequence"/>
</dbReference>
<dbReference type="AlphaFoldDB" id="A0A0D0AZU1"/>
<evidence type="ECO:0000259" key="2">
    <source>
        <dbReference type="Pfam" id="PF12697"/>
    </source>
</evidence>
<dbReference type="SUPFAM" id="SSF53474">
    <property type="entry name" value="alpha/beta-Hydrolases"/>
    <property type="match status" value="1"/>
</dbReference>
<dbReference type="STRING" id="930992.A0A0D0AZU1"/>
<evidence type="ECO:0000256" key="1">
    <source>
        <dbReference type="SAM" id="Phobius"/>
    </source>
</evidence>
<name>A0A0D0AZU1_9AGAM</name>
<reference evidence="4" key="2">
    <citation type="submission" date="2015-01" db="EMBL/GenBank/DDBJ databases">
        <title>Evolutionary Origins and Diversification of the Mycorrhizal Mutualists.</title>
        <authorList>
            <consortium name="DOE Joint Genome Institute"/>
            <consortium name="Mycorrhizal Genomics Consortium"/>
            <person name="Kohler A."/>
            <person name="Kuo A."/>
            <person name="Nagy L.G."/>
            <person name="Floudas D."/>
            <person name="Copeland A."/>
            <person name="Barry K.W."/>
            <person name="Cichocki N."/>
            <person name="Veneault-Fourrey C."/>
            <person name="LaButti K."/>
            <person name="Lindquist E.A."/>
            <person name="Lipzen A."/>
            <person name="Lundell T."/>
            <person name="Morin E."/>
            <person name="Murat C."/>
            <person name="Riley R."/>
            <person name="Ohm R."/>
            <person name="Sun H."/>
            <person name="Tunlid A."/>
            <person name="Henrissat B."/>
            <person name="Grigoriev I.V."/>
            <person name="Hibbett D.S."/>
            <person name="Martin F."/>
        </authorList>
    </citation>
    <scope>NUCLEOTIDE SEQUENCE [LARGE SCALE GENOMIC DNA]</scope>
    <source>
        <strain evidence="4">UH-Slu-Lm8-n1</strain>
    </source>
</reference>